<dbReference type="InterPro" id="IPR036390">
    <property type="entry name" value="WH_DNA-bd_sf"/>
</dbReference>
<sequence>MEQRRNAIVELVNREGSLSFVQLKEAFPSVSEMTLRTDLKALDQARRVVRVHGGVKSVEVVVGTDDQFGRRTARNASEKQIIAEKAAALLRPNTTVFLDSGSTATAVARCVPDEPMLIFTSGLTCAIELARLEKPKVSIPGGTLNRFSHSVCGVRGIQELEGVHFDLLLLGVTSYSPETGFACGVEEEALLKQTVLHRAEHVAVLLDSSKIDRRSTFRICGLDEVDTVISDGRLPPEFLSACENAGVKVL</sequence>
<dbReference type="Pfam" id="PF08220">
    <property type="entry name" value="HTH_DeoR"/>
    <property type="match status" value="1"/>
</dbReference>
<evidence type="ECO:0000256" key="2">
    <source>
        <dbReference type="ARBA" id="ARBA00023163"/>
    </source>
</evidence>
<dbReference type="SMART" id="SM00420">
    <property type="entry name" value="HTH_DEOR"/>
    <property type="match status" value="1"/>
</dbReference>
<dbReference type="PROSITE" id="PS51000">
    <property type="entry name" value="HTH_DEOR_2"/>
    <property type="match status" value="1"/>
</dbReference>
<dbReference type="AlphaFoldDB" id="A0AAW4VSN3"/>
<dbReference type="EMBL" id="JAJEPX010000003">
    <property type="protein sequence ID" value="MCC2175929.1"/>
    <property type="molecule type" value="Genomic_DNA"/>
</dbReference>
<dbReference type="SMART" id="SM01134">
    <property type="entry name" value="DeoRC"/>
    <property type="match status" value="1"/>
</dbReference>
<dbReference type="InterPro" id="IPR001034">
    <property type="entry name" value="DeoR_HTH"/>
</dbReference>
<keyword evidence="5" id="KW-1185">Reference proteome</keyword>
<evidence type="ECO:0000313" key="4">
    <source>
        <dbReference type="EMBL" id="MCC2175929.1"/>
    </source>
</evidence>
<dbReference type="Gene3D" id="3.40.50.1360">
    <property type="match status" value="1"/>
</dbReference>
<evidence type="ECO:0000256" key="1">
    <source>
        <dbReference type="ARBA" id="ARBA00023015"/>
    </source>
</evidence>
<reference evidence="4 5" key="1">
    <citation type="submission" date="2021-10" db="EMBL/GenBank/DDBJ databases">
        <title>Anaerobic single-cell dispensing facilitates the cultivation of human gut bacteria.</title>
        <authorList>
            <person name="Afrizal A."/>
        </authorList>
    </citation>
    <scope>NUCLEOTIDE SEQUENCE [LARGE SCALE GENOMIC DNA]</scope>
    <source>
        <strain evidence="4 5">CLA-AA-H270</strain>
    </source>
</reference>
<protein>
    <submittedName>
        <fullName evidence="4">DeoR/GlpR family DNA-binding transcription regulator</fullName>
    </submittedName>
</protein>
<gene>
    <name evidence="4" type="ORF">LKD22_02075</name>
</gene>
<keyword evidence="1" id="KW-0805">Transcription regulation</keyword>
<keyword evidence="2" id="KW-0804">Transcription</keyword>
<keyword evidence="4" id="KW-0238">DNA-binding</keyword>
<proteinExistence type="predicted"/>
<dbReference type="PANTHER" id="PTHR30363">
    <property type="entry name" value="HTH-TYPE TRANSCRIPTIONAL REGULATOR SRLR-RELATED"/>
    <property type="match status" value="1"/>
</dbReference>
<dbReference type="RefSeq" id="WP_110435587.1">
    <property type="nucleotide sequence ID" value="NZ_DBEZDI010000059.1"/>
</dbReference>
<dbReference type="GO" id="GO:0003700">
    <property type="term" value="F:DNA-binding transcription factor activity"/>
    <property type="evidence" value="ECO:0007669"/>
    <property type="project" value="InterPro"/>
</dbReference>
<dbReference type="GO" id="GO:0003677">
    <property type="term" value="F:DNA binding"/>
    <property type="evidence" value="ECO:0007669"/>
    <property type="project" value="UniProtKB-KW"/>
</dbReference>
<evidence type="ECO:0000259" key="3">
    <source>
        <dbReference type="PROSITE" id="PS51000"/>
    </source>
</evidence>
<dbReference type="SUPFAM" id="SSF46785">
    <property type="entry name" value="Winged helix' DNA-binding domain"/>
    <property type="match status" value="1"/>
</dbReference>
<accession>A0AAW4VSN3</accession>
<dbReference type="Proteomes" id="UP001298753">
    <property type="component" value="Unassembled WGS sequence"/>
</dbReference>
<name>A0AAW4VSN3_9FIRM</name>
<comment type="caution">
    <text evidence="4">The sequence shown here is derived from an EMBL/GenBank/DDBJ whole genome shotgun (WGS) entry which is preliminary data.</text>
</comment>
<feature type="domain" description="HTH deoR-type" evidence="3">
    <location>
        <begin position="1"/>
        <end position="57"/>
    </location>
</feature>
<dbReference type="GeneID" id="98661283"/>
<evidence type="ECO:0000313" key="5">
    <source>
        <dbReference type="Proteomes" id="UP001298753"/>
    </source>
</evidence>
<dbReference type="PANTHER" id="PTHR30363:SF44">
    <property type="entry name" value="AGA OPERON TRANSCRIPTIONAL REPRESSOR-RELATED"/>
    <property type="match status" value="1"/>
</dbReference>
<dbReference type="InterPro" id="IPR050313">
    <property type="entry name" value="Carb_Metab_HTH_regulators"/>
</dbReference>
<dbReference type="Pfam" id="PF00455">
    <property type="entry name" value="DeoRC"/>
    <property type="match status" value="1"/>
</dbReference>
<dbReference type="InterPro" id="IPR014036">
    <property type="entry name" value="DeoR-like_C"/>
</dbReference>
<dbReference type="InterPro" id="IPR037171">
    <property type="entry name" value="NagB/RpiA_transferase-like"/>
</dbReference>
<dbReference type="SUPFAM" id="SSF100950">
    <property type="entry name" value="NagB/RpiA/CoA transferase-like"/>
    <property type="match status" value="1"/>
</dbReference>
<organism evidence="4 5">
    <name type="scientific">Agathobaculum butyriciproducens</name>
    <dbReference type="NCBI Taxonomy" id="1628085"/>
    <lineage>
        <taxon>Bacteria</taxon>
        <taxon>Bacillati</taxon>
        <taxon>Bacillota</taxon>
        <taxon>Clostridia</taxon>
        <taxon>Eubacteriales</taxon>
        <taxon>Butyricicoccaceae</taxon>
        <taxon>Agathobaculum</taxon>
    </lineage>
</organism>